<dbReference type="Proteomes" id="UP001221898">
    <property type="component" value="Unassembled WGS sequence"/>
</dbReference>
<evidence type="ECO:0000313" key="2">
    <source>
        <dbReference type="EMBL" id="KAJ8377450.1"/>
    </source>
</evidence>
<dbReference type="AlphaFoldDB" id="A0AAD7W2P4"/>
<feature type="transmembrane region" description="Helical" evidence="1">
    <location>
        <begin position="12"/>
        <end position="33"/>
    </location>
</feature>
<dbReference type="EMBL" id="JAINUG010000353">
    <property type="protein sequence ID" value="KAJ8377450.1"/>
    <property type="molecule type" value="Genomic_DNA"/>
</dbReference>
<name>A0AAD7W2P4_9TELE</name>
<proteinExistence type="predicted"/>
<keyword evidence="1" id="KW-0472">Membrane</keyword>
<protein>
    <submittedName>
        <fullName evidence="2">Uncharacterized protein</fullName>
    </submittedName>
</protein>
<organism evidence="2 3">
    <name type="scientific">Aldrovandia affinis</name>
    <dbReference type="NCBI Taxonomy" id="143900"/>
    <lineage>
        <taxon>Eukaryota</taxon>
        <taxon>Metazoa</taxon>
        <taxon>Chordata</taxon>
        <taxon>Craniata</taxon>
        <taxon>Vertebrata</taxon>
        <taxon>Euteleostomi</taxon>
        <taxon>Actinopterygii</taxon>
        <taxon>Neopterygii</taxon>
        <taxon>Teleostei</taxon>
        <taxon>Notacanthiformes</taxon>
        <taxon>Halosauridae</taxon>
        <taxon>Aldrovandia</taxon>
    </lineage>
</organism>
<evidence type="ECO:0000256" key="1">
    <source>
        <dbReference type="SAM" id="Phobius"/>
    </source>
</evidence>
<evidence type="ECO:0000313" key="3">
    <source>
        <dbReference type="Proteomes" id="UP001221898"/>
    </source>
</evidence>
<reference evidence="2" key="1">
    <citation type="journal article" date="2023" name="Science">
        <title>Genome structures resolve the early diversification of teleost fishes.</title>
        <authorList>
            <person name="Parey E."/>
            <person name="Louis A."/>
            <person name="Montfort J."/>
            <person name="Bouchez O."/>
            <person name="Roques C."/>
            <person name="Iampietro C."/>
            <person name="Lluch J."/>
            <person name="Castinel A."/>
            <person name="Donnadieu C."/>
            <person name="Desvignes T."/>
            <person name="Floi Bucao C."/>
            <person name="Jouanno E."/>
            <person name="Wen M."/>
            <person name="Mejri S."/>
            <person name="Dirks R."/>
            <person name="Jansen H."/>
            <person name="Henkel C."/>
            <person name="Chen W.J."/>
            <person name="Zahm M."/>
            <person name="Cabau C."/>
            <person name="Klopp C."/>
            <person name="Thompson A.W."/>
            <person name="Robinson-Rechavi M."/>
            <person name="Braasch I."/>
            <person name="Lecointre G."/>
            <person name="Bobe J."/>
            <person name="Postlethwait J.H."/>
            <person name="Berthelot C."/>
            <person name="Roest Crollius H."/>
            <person name="Guiguen Y."/>
        </authorList>
    </citation>
    <scope>NUCLEOTIDE SEQUENCE</scope>
    <source>
        <strain evidence="2">NC1722</strain>
    </source>
</reference>
<keyword evidence="1" id="KW-1133">Transmembrane helix</keyword>
<sequence length="132" mass="14237">MESVTAESILVPVVTGSVGGAVFLFLLLLCICLTCKSRSHTDADTLRTYCSQPVEVGEGLDSEPDYMDTPSEASRASYTNVEMPGLGEECGYNDGSIPSENSSAIYSNVEIPEDEENECDEGDYVNMETLVM</sequence>
<comment type="caution">
    <text evidence="2">The sequence shown here is derived from an EMBL/GenBank/DDBJ whole genome shotgun (WGS) entry which is preliminary data.</text>
</comment>
<gene>
    <name evidence="2" type="ORF">AAFF_G00260080</name>
</gene>
<keyword evidence="3" id="KW-1185">Reference proteome</keyword>
<accession>A0AAD7W2P4</accession>
<keyword evidence="1" id="KW-0812">Transmembrane</keyword>